<keyword evidence="4" id="KW-1185">Reference proteome</keyword>
<reference evidence="3" key="1">
    <citation type="submission" date="2023-06" db="EMBL/GenBank/DDBJ databases">
        <title>Multi-omics analyses reveal the molecular pathogenesis toolkit of Lasiodiplodia hormozganensis, a cross-kingdom pathogen.</title>
        <authorList>
            <person name="Felix C."/>
            <person name="Meneses R."/>
            <person name="Goncalves M.F.M."/>
            <person name="Tilleman L."/>
            <person name="Duarte A.S."/>
            <person name="Jorrin-Novo J.V."/>
            <person name="Van De Peer Y."/>
            <person name="Deforce D."/>
            <person name="Van Nieuwerburgh F."/>
            <person name="Esteves A.C."/>
            <person name="Alves A."/>
        </authorList>
    </citation>
    <scope>NUCLEOTIDE SEQUENCE</scope>
    <source>
        <strain evidence="3">CBS 339.90</strain>
    </source>
</reference>
<proteinExistence type="predicted"/>
<dbReference type="PANTHER" id="PTHR36681:SF3">
    <property type="entry name" value="NUCLEAR GTPASE, GERMINAL CENTER-ASSOCIATED, TANDEM DUPLICATE 3"/>
    <property type="match status" value="1"/>
</dbReference>
<feature type="domain" description="DUF7605" evidence="2">
    <location>
        <begin position="561"/>
        <end position="729"/>
    </location>
</feature>
<dbReference type="AlphaFoldDB" id="A0AA39Z4U9"/>
<dbReference type="CDD" id="cd00882">
    <property type="entry name" value="Ras_like_GTPase"/>
    <property type="match status" value="1"/>
</dbReference>
<evidence type="ECO:0000313" key="4">
    <source>
        <dbReference type="Proteomes" id="UP001175001"/>
    </source>
</evidence>
<feature type="region of interest" description="Disordered" evidence="1">
    <location>
        <begin position="1"/>
        <end position="48"/>
    </location>
</feature>
<feature type="compositionally biased region" description="Basic and acidic residues" evidence="1">
    <location>
        <begin position="11"/>
        <end position="20"/>
    </location>
</feature>
<dbReference type="InterPro" id="IPR027417">
    <property type="entry name" value="P-loop_NTPase"/>
</dbReference>
<dbReference type="InterPro" id="IPR056024">
    <property type="entry name" value="DUF7605"/>
</dbReference>
<dbReference type="PANTHER" id="PTHR36681">
    <property type="entry name" value="NUCLEAR GTPASE, GERMINAL CENTER-ASSOCIATED, TANDEM DUPLICATE 3"/>
    <property type="match status" value="1"/>
</dbReference>
<sequence>MITRSGQSSQESERTTSQHEKRGHHLISQDDNDDIKPFSFSKVPPPKKEIDHASFKEAELAARSIPAEIISIIDQSSVKHGDIGFIKDMAVAAMFPKASTGVKLGLKGDSGVVPTRLAILKEWVKDVFIFEHSDAQLGDDHFEQEKKASDTAIEGLFSLFCDRDECQDSDSIKEFLSTSKSEDDERTISTLAGWTEELLSSLEAVSGKVFISGITPQDIQAQIRRYTRHQKSRDINGRLVPSPWPFVAVARVFYDQPILADDVVLVDLPGAQDVNQIRSQASMRYLDGVDYIGIVARSDRLQTDDNVQKYLQDAFRRKHGASALVIATNSDSVDMSSTSLDDKISTADTVHEMNLITLREKLHATSVEYQQITRDLKKDHVRQDRNRLITMLDQQSDLESRKNLLEEKLFEYCVEMRNEDTSQSIRQNYHDLTKDPVPLPVFCVSNLVYAKYVSGNYEPPMMGFESTNIPALRAFLYALPAFRKFKAFEHHHQHVLPSLVNHLEMICSQTKVDSHEELRNIIQSASVDVPSDVTKSFKNFFDEAILPVIAIIKTNKAAYVTYATDQLTKWSNWPSQTFKTFCTHRGNWSTPKVGKHDWNEEMLEPLIQDVNSEANGWEDATSNFSANISSKLSTRITELIGKIQGPEGSLTDPMKLFVEELQRQPALLDQICQARVKKLQRDLIAIKERITNTQDMEQSYFVKLLEKTYDDCGRIFGLCSPSSRQEMVSKISKEVRGPFLEMSENANEDAQKVIQRHERKLIQEVTHVFESFNRTFVHGFMAEGLDTPELKQLREKLRAEIPHWRGILTGKINRHLEDCREYAKSG</sequence>
<organism evidence="3 4">
    <name type="scientific">Lasiodiplodia hormozganensis</name>
    <dbReference type="NCBI Taxonomy" id="869390"/>
    <lineage>
        <taxon>Eukaryota</taxon>
        <taxon>Fungi</taxon>
        <taxon>Dikarya</taxon>
        <taxon>Ascomycota</taxon>
        <taxon>Pezizomycotina</taxon>
        <taxon>Dothideomycetes</taxon>
        <taxon>Dothideomycetes incertae sedis</taxon>
        <taxon>Botryosphaeriales</taxon>
        <taxon>Botryosphaeriaceae</taxon>
        <taxon>Lasiodiplodia</taxon>
    </lineage>
</organism>
<feature type="compositionally biased region" description="Low complexity" evidence="1">
    <location>
        <begin position="1"/>
        <end position="10"/>
    </location>
</feature>
<gene>
    <name evidence="3" type="ORF">DIS24_g493</name>
</gene>
<comment type="caution">
    <text evidence="3">The sequence shown here is derived from an EMBL/GenBank/DDBJ whole genome shotgun (WGS) entry which is preliminary data.</text>
</comment>
<accession>A0AA39Z4U9</accession>
<dbReference type="EMBL" id="JAUJDW010000002">
    <property type="protein sequence ID" value="KAK0664200.1"/>
    <property type="molecule type" value="Genomic_DNA"/>
</dbReference>
<dbReference type="Pfam" id="PF24564">
    <property type="entry name" value="DUF7605"/>
    <property type="match status" value="1"/>
</dbReference>
<evidence type="ECO:0000256" key="1">
    <source>
        <dbReference type="SAM" id="MobiDB-lite"/>
    </source>
</evidence>
<name>A0AA39Z4U9_9PEZI</name>
<dbReference type="Gene3D" id="3.40.50.300">
    <property type="entry name" value="P-loop containing nucleotide triphosphate hydrolases"/>
    <property type="match status" value="1"/>
</dbReference>
<evidence type="ECO:0000259" key="2">
    <source>
        <dbReference type="Pfam" id="PF24564"/>
    </source>
</evidence>
<dbReference type="Proteomes" id="UP001175001">
    <property type="component" value="Unassembled WGS sequence"/>
</dbReference>
<evidence type="ECO:0000313" key="3">
    <source>
        <dbReference type="EMBL" id="KAK0664200.1"/>
    </source>
</evidence>
<protein>
    <recommendedName>
        <fullName evidence="2">DUF7605 domain-containing protein</fullName>
    </recommendedName>
</protein>